<proteinExistence type="predicted"/>
<protein>
    <submittedName>
        <fullName evidence="1">Uncharacterized protein</fullName>
    </submittedName>
</protein>
<dbReference type="EMBL" id="GFPF01002421">
    <property type="protein sequence ID" value="MAA13567.1"/>
    <property type="molecule type" value="Transcribed_RNA"/>
</dbReference>
<name>A0A224Y7K7_9ACAR</name>
<accession>A0A224Y7K7</accession>
<dbReference type="AlphaFoldDB" id="A0A224Y7K7"/>
<sequence length="96" mass="10198">MCSTMSLPSSLSLLFDGTNFLEASSLSTCSPQARTREQSPNSSLLAQVWPKGNGDYDVINLAAPASSELSHSGDVSKVGSHLQVTLYDFNDARCSV</sequence>
<evidence type="ECO:0000313" key="1">
    <source>
        <dbReference type="EMBL" id="MAA13567.1"/>
    </source>
</evidence>
<reference evidence="1" key="1">
    <citation type="journal article" date="2017" name="Parasit. Vectors">
        <title>Sialotranscriptomics of Rhipicephalus zambeziensis reveals intricate expression profiles of secretory proteins and suggests tight temporal transcriptional regulation during blood-feeding.</title>
        <authorList>
            <person name="de Castro M.H."/>
            <person name="de Klerk D."/>
            <person name="Pienaar R."/>
            <person name="Rees D.J.G."/>
            <person name="Mans B.J."/>
        </authorList>
    </citation>
    <scope>NUCLEOTIDE SEQUENCE</scope>
    <source>
        <tissue evidence="1">Salivary glands</tissue>
    </source>
</reference>
<organism evidence="1">
    <name type="scientific">Rhipicephalus zambeziensis</name>
    <dbReference type="NCBI Taxonomy" id="60191"/>
    <lineage>
        <taxon>Eukaryota</taxon>
        <taxon>Metazoa</taxon>
        <taxon>Ecdysozoa</taxon>
        <taxon>Arthropoda</taxon>
        <taxon>Chelicerata</taxon>
        <taxon>Arachnida</taxon>
        <taxon>Acari</taxon>
        <taxon>Parasitiformes</taxon>
        <taxon>Ixodida</taxon>
        <taxon>Ixodoidea</taxon>
        <taxon>Ixodidae</taxon>
        <taxon>Rhipicephalinae</taxon>
        <taxon>Rhipicephalus</taxon>
        <taxon>Rhipicephalus</taxon>
    </lineage>
</organism>